<feature type="transmembrane region" description="Helical" evidence="1">
    <location>
        <begin position="74"/>
        <end position="94"/>
    </location>
</feature>
<dbReference type="Pfam" id="PF04397">
    <property type="entry name" value="LytTR"/>
    <property type="match status" value="1"/>
</dbReference>
<protein>
    <submittedName>
        <fullName evidence="3">LytTR family DNA-binding domain-containing protein</fullName>
    </submittedName>
</protein>
<name>A0ABN1GKP3_9CAUL</name>
<feature type="transmembrane region" description="Helical" evidence="1">
    <location>
        <begin position="42"/>
        <end position="62"/>
    </location>
</feature>
<keyword evidence="1" id="KW-1133">Transmembrane helix</keyword>
<reference evidence="3 4" key="1">
    <citation type="journal article" date="2019" name="Int. J. Syst. Evol. Microbiol.">
        <title>The Global Catalogue of Microorganisms (GCM) 10K type strain sequencing project: providing services to taxonomists for standard genome sequencing and annotation.</title>
        <authorList>
            <consortium name="The Broad Institute Genomics Platform"/>
            <consortium name="The Broad Institute Genome Sequencing Center for Infectious Disease"/>
            <person name="Wu L."/>
            <person name="Ma J."/>
        </authorList>
    </citation>
    <scope>NUCLEOTIDE SEQUENCE [LARGE SCALE GENOMIC DNA]</scope>
    <source>
        <strain evidence="3 4">JCM 12928</strain>
    </source>
</reference>
<keyword evidence="1" id="KW-0812">Transmembrane</keyword>
<dbReference type="EMBL" id="BAAAGA010000001">
    <property type="protein sequence ID" value="GAA0613581.1"/>
    <property type="molecule type" value="Genomic_DNA"/>
</dbReference>
<evidence type="ECO:0000259" key="2">
    <source>
        <dbReference type="PROSITE" id="PS50930"/>
    </source>
</evidence>
<comment type="caution">
    <text evidence="3">The sequence shown here is derived from an EMBL/GenBank/DDBJ whole genome shotgun (WGS) entry which is preliminary data.</text>
</comment>
<dbReference type="Gene3D" id="2.40.50.1020">
    <property type="entry name" value="LytTr DNA-binding domain"/>
    <property type="match status" value="1"/>
</dbReference>
<dbReference type="SMART" id="SM00850">
    <property type="entry name" value="LytTR"/>
    <property type="match status" value="1"/>
</dbReference>
<dbReference type="Proteomes" id="UP001501352">
    <property type="component" value="Unassembled WGS sequence"/>
</dbReference>
<dbReference type="GO" id="GO:0003677">
    <property type="term" value="F:DNA binding"/>
    <property type="evidence" value="ECO:0007669"/>
    <property type="project" value="UniProtKB-KW"/>
</dbReference>
<dbReference type="PROSITE" id="PS50930">
    <property type="entry name" value="HTH_LYTTR"/>
    <property type="match status" value="1"/>
</dbReference>
<dbReference type="InterPro" id="IPR007492">
    <property type="entry name" value="LytTR_DNA-bd_dom"/>
</dbReference>
<evidence type="ECO:0000313" key="4">
    <source>
        <dbReference type="Proteomes" id="UP001501352"/>
    </source>
</evidence>
<sequence>MGRLRIGRSGVVEIVGLLLLGVFLAATSAFDSEEIPTVPRYLYWIAALVGGGVIAALIEPWIAARLPGRPRLFALAQLVAMTPPITLWITVLPMCLWGDPFRIERLYWTMPSVVTVNVAVIGLAWVVRQAFKPKTAPAVDGAPPPAIRAKLAPRLARARLIAIEAEDHYLRIHTDAGSELVLMRFGDALDALTAADGFRTHRSWWVARTAVETARWKGGRGELVLSTGAVAPVSRTYAAALKGTDWAAPVMADG</sequence>
<organism evidence="3 4">
    <name type="scientific">Brevundimonas kwangchunensis</name>
    <dbReference type="NCBI Taxonomy" id="322163"/>
    <lineage>
        <taxon>Bacteria</taxon>
        <taxon>Pseudomonadati</taxon>
        <taxon>Pseudomonadota</taxon>
        <taxon>Alphaproteobacteria</taxon>
        <taxon>Caulobacterales</taxon>
        <taxon>Caulobacteraceae</taxon>
        <taxon>Brevundimonas</taxon>
    </lineage>
</organism>
<accession>A0ABN1GKP3</accession>
<evidence type="ECO:0000256" key="1">
    <source>
        <dbReference type="SAM" id="Phobius"/>
    </source>
</evidence>
<proteinExistence type="predicted"/>
<keyword evidence="4" id="KW-1185">Reference proteome</keyword>
<keyword evidence="3" id="KW-0238">DNA-binding</keyword>
<keyword evidence="1" id="KW-0472">Membrane</keyword>
<evidence type="ECO:0000313" key="3">
    <source>
        <dbReference type="EMBL" id="GAA0613581.1"/>
    </source>
</evidence>
<feature type="domain" description="HTH LytTR-type" evidence="2">
    <location>
        <begin position="155"/>
        <end position="247"/>
    </location>
</feature>
<feature type="transmembrane region" description="Helical" evidence="1">
    <location>
        <begin position="12"/>
        <end position="30"/>
    </location>
</feature>
<feature type="transmembrane region" description="Helical" evidence="1">
    <location>
        <begin position="106"/>
        <end position="127"/>
    </location>
</feature>
<gene>
    <name evidence="3" type="ORF">GCM10009422_05690</name>
</gene>